<feature type="compositionally biased region" description="Polar residues" evidence="1">
    <location>
        <begin position="1"/>
        <end position="14"/>
    </location>
</feature>
<organism evidence="2 3">
    <name type="scientific">Diabrotica balteata</name>
    <name type="common">Banded cucumber beetle</name>
    <dbReference type="NCBI Taxonomy" id="107213"/>
    <lineage>
        <taxon>Eukaryota</taxon>
        <taxon>Metazoa</taxon>
        <taxon>Ecdysozoa</taxon>
        <taxon>Arthropoda</taxon>
        <taxon>Hexapoda</taxon>
        <taxon>Insecta</taxon>
        <taxon>Pterygota</taxon>
        <taxon>Neoptera</taxon>
        <taxon>Endopterygota</taxon>
        <taxon>Coleoptera</taxon>
        <taxon>Polyphaga</taxon>
        <taxon>Cucujiformia</taxon>
        <taxon>Chrysomeloidea</taxon>
        <taxon>Chrysomelidae</taxon>
        <taxon>Galerucinae</taxon>
        <taxon>Diabroticina</taxon>
        <taxon>Diabroticites</taxon>
        <taxon>Diabrotica</taxon>
    </lineage>
</organism>
<dbReference type="EMBL" id="OU898279">
    <property type="protein sequence ID" value="CAG9833612.1"/>
    <property type="molecule type" value="Genomic_DNA"/>
</dbReference>
<name>A0A9N9T3F3_DIABA</name>
<feature type="region of interest" description="Disordered" evidence="1">
    <location>
        <begin position="187"/>
        <end position="211"/>
    </location>
</feature>
<proteinExistence type="predicted"/>
<sequence length="679" mass="78244">MDIPSTSGKSNNTFDDSDVSSIDDPYADSGSSYNPSDIEESSSEKKYRYLIIIIIVCEKLINFVLGENEKVLVTDENLQSNFQSNDIANPGEILRRKKRGPRRKFANKKRETIFKDFYELTNYDLQTSYLCGQIKLTSKLANTAKSDSRKYTRQYYLTRETGLDIPVCKEFFKKVLRVLDGRLTRALRNKEQGSTPSKDKRGKKEPHNKTSQEKLDNIFHFISRFPKYQSHYSRTKNPNLCYLAPTLNLSTMYFLYKQETNAPASQFVFRDVFRKKFNLTFHAPISDSCRCDEFEQKIKTETSEVSLASLQLEKELHLRKAESARAGMALDLELGKMAENDVTVIAFDLMSTLPTPHLSTGICYYKRQLWTYCLGIHNLSSNLAHMYVWHEAIASRGPQEIGSCIQHYVKNYVNTSKLIMYSDQCGGQNRNILFGNYIIQNKISKVQQIDHKFLVSGHPYLACDRYFGIIEKNKKTFNDIYVASDWTRVIRTAKKQKPFTVVEMTSNDFVSSVPLEKTITNRKKTVEGESVNWLKMQWLRYSLTEPLQLQYKESNNPNVIFKHIDITKRNISMFIGKLPLLYPKGRDIEAAKFSNLQDLLVPKVDTCSTCDSLAVQIKSGDKAAATEQELHHRRAEAATKAMSTETKNAYTSNCYVLSFDMQQQMYIPQLTHSEMYYSQ</sequence>
<dbReference type="OrthoDB" id="6771654at2759"/>
<dbReference type="PANTHER" id="PTHR10773">
    <property type="entry name" value="DNA-DIRECTED RNA POLYMERASES I, II, AND III SUBUNIT RPABC2"/>
    <property type="match status" value="1"/>
</dbReference>
<protein>
    <submittedName>
        <fullName evidence="2">Uncharacterized protein</fullName>
    </submittedName>
</protein>
<dbReference type="PANTHER" id="PTHR10773:SF19">
    <property type="match status" value="1"/>
</dbReference>
<dbReference type="Proteomes" id="UP001153709">
    <property type="component" value="Chromosome 4"/>
</dbReference>
<evidence type="ECO:0000313" key="2">
    <source>
        <dbReference type="EMBL" id="CAG9833612.1"/>
    </source>
</evidence>
<gene>
    <name evidence="2" type="ORF">DIABBA_LOCUS7000</name>
</gene>
<reference evidence="2" key="1">
    <citation type="submission" date="2022-01" db="EMBL/GenBank/DDBJ databases">
        <authorList>
            <person name="King R."/>
        </authorList>
    </citation>
    <scope>NUCLEOTIDE SEQUENCE</scope>
</reference>
<feature type="region of interest" description="Disordered" evidence="1">
    <location>
        <begin position="1"/>
        <end position="39"/>
    </location>
</feature>
<accession>A0A9N9T3F3</accession>
<evidence type="ECO:0000256" key="1">
    <source>
        <dbReference type="SAM" id="MobiDB-lite"/>
    </source>
</evidence>
<keyword evidence="3" id="KW-1185">Reference proteome</keyword>
<dbReference type="AlphaFoldDB" id="A0A9N9T3F3"/>
<evidence type="ECO:0000313" key="3">
    <source>
        <dbReference type="Proteomes" id="UP001153709"/>
    </source>
</evidence>